<evidence type="ECO:0000256" key="5">
    <source>
        <dbReference type="ARBA" id="ARBA00022833"/>
    </source>
</evidence>
<name>A0A0N5CW56_THECL</name>
<keyword evidence="10" id="KW-1185">Reference proteome</keyword>
<dbReference type="GO" id="GO:0005634">
    <property type="term" value="C:nucleus"/>
    <property type="evidence" value="ECO:0007669"/>
    <property type="project" value="UniProtKB-SubCell"/>
</dbReference>
<feature type="domain" description="C2H2-type" evidence="8">
    <location>
        <begin position="262"/>
        <end position="286"/>
    </location>
</feature>
<dbReference type="Proteomes" id="UP000276776">
    <property type="component" value="Unassembled WGS sequence"/>
</dbReference>
<evidence type="ECO:0000256" key="6">
    <source>
        <dbReference type="ARBA" id="ARBA00023242"/>
    </source>
</evidence>
<reference evidence="11" key="1">
    <citation type="submission" date="2017-02" db="UniProtKB">
        <authorList>
            <consortium name="WormBaseParasite"/>
        </authorList>
    </citation>
    <scope>IDENTIFICATION</scope>
</reference>
<dbReference type="InterPro" id="IPR036236">
    <property type="entry name" value="Znf_C2H2_sf"/>
</dbReference>
<reference evidence="9 10" key="2">
    <citation type="submission" date="2018-11" db="EMBL/GenBank/DDBJ databases">
        <authorList>
            <consortium name="Pathogen Informatics"/>
        </authorList>
    </citation>
    <scope>NUCLEOTIDE SEQUENCE [LARGE SCALE GENOMIC DNA]</scope>
</reference>
<dbReference type="SMART" id="SM00355">
    <property type="entry name" value="ZnF_C2H2"/>
    <property type="match status" value="7"/>
</dbReference>
<dbReference type="Pfam" id="PF13913">
    <property type="entry name" value="zf-C2HC_2"/>
    <property type="match status" value="1"/>
</dbReference>
<keyword evidence="3" id="KW-0677">Repeat</keyword>
<keyword evidence="2" id="KW-0479">Metal-binding</keyword>
<accession>A0A0N5CW56</accession>
<keyword evidence="4 7" id="KW-0863">Zinc-finger</keyword>
<dbReference type="InterPro" id="IPR013087">
    <property type="entry name" value="Znf_C2H2_type"/>
</dbReference>
<feature type="domain" description="C2H2-type" evidence="8">
    <location>
        <begin position="234"/>
        <end position="256"/>
    </location>
</feature>
<dbReference type="WBParaSite" id="TCLT_0000457101-mRNA-1">
    <property type="protein sequence ID" value="TCLT_0000457101-mRNA-1"/>
    <property type="gene ID" value="TCLT_0000457101"/>
</dbReference>
<keyword evidence="6" id="KW-0539">Nucleus</keyword>
<keyword evidence="5" id="KW-0862">Zinc</keyword>
<feature type="domain" description="C2H2-type" evidence="8">
    <location>
        <begin position="682"/>
        <end position="710"/>
    </location>
</feature>
<evidence type="ECO:0000256" key="2">
    <source>
        <dbReference type="ARBA" id="ARBA00022723"/>
    </source>
</evidence>
<evidence type="ECO:0000313" key="10">
    <source>
        <dbReference type="Proteomes" id="UP000276776"/>
    </source>
</evidence>
<dbReference type="PROSITE" id="PS00028">
    <property type="entry name" value="ZINC_FINGER_C2H2_1"/>
    <property type="match status" value="4"/>
</dbReference>
<dbReference type="PROSITE" id="PS50157">
    <property type="entry name" value="ZINC_FINGER_C2H2_2"/>
    <property type="match status" value="4"/>
</dbReference>
<dbReference type="GO" id="GO:0008270">
    <property type="term" value="F:zinc ion binding"/>
    <property type="evidence" value="ECO:0007669"/>
    <property type="project" value="UniProtKB-KW"/>
</dbReference>
<evidence type="ECO:0000313" key="9">
    <source>
        <dbReference type="EMBL" id="VDN01693.1"/>
    </source>
</evidence>
<dbReference type="InterPro" id="IPR050888">
    <property type="entry name" value="ZnF_C2H2-type_TF"/>
</dbReference>
<gene>
    <name evidence="9" type="ORF">TCLT_LOCUS4560</name>
</gene>
<dbReference type="Pfam" id="PF00096">
    <property type="entry name" value="zf-C2H2"/>
    <property type="match status" value="1"/>
</dbReference>
<protein>
    <submittedName>
        <fullName evidence="11">C2H2-type domain-containing protein</fullName>
    </submittedName>
</protein>
<evidence type="ECO:0000313" key="11">
    <source>
        <dbReference type="WBParaSite" id="TCLT_0000457101-mRNA-1"/>
    </source>
</evidence>
<dbReference type="PANTHER" id="PTHR24406">
    <property type="entry name" value="TRANSCRIPTIONAL REPRESSOR CTCFL-RELATED"/>
    <property type="match status" value="1"/>
</dbReference>
<dbReference type="EMBL" id="UYYF01004293">
    <property type="protein sequence ID" value="VDN01693.1"/>
    <property type="molecule type" value="Genomic_DNA"/>
</dbReference>
<evidence type="ECO:0000256" key="4">
    <source>
        <dbReference type="ARBA" id="ARBA00022771"/>
    </source>
</evidence>
<evidence type="ECO:0000256" key="3">
    <source>
        <dbReference type="ARBA" id="ARBA00022737"/>
    </source>
</evidence>
<evidence type="ECO:0000256" key="1">
    <source>
        <dbReference type="ARBA" id="ARBA00004123"/>
    </source>
</evidence>
<comment type="subcellular location">
    <subcellularLocation>
        <location evidence="1">Nucleus</location>
    </subcellularLocation>
</comment>
<dbReference type="AlphaFoldDB" id="A0A0N5CW56"/>
<organism evidence="11">
    <name type="scientific">Thelazia callipaeda</name>
    <name type="common">Oriental eyeworm</name>
    <name type="synonym">Parasitic nematode</name>
    <dbReference type="NCBI Taxonomy" id="103827"/>
    <lineage>
        <taxon>Eukaryota</taxon>
        <taxon>Metazoa</taxon>
        <taxon>Ecdysozoa</taxon>
        <taxon>Nematoda</taxon>
        <taxon>Chromadorea</taxon>
        <taxon>Rhabditida</taxon>
        <taxon>Spirurina</taxon>
        <taxon>Spiruromorpha</taxon>
        <taxon>Thelazioidea</taxon>
        <taxon>Thelaziidae</taxon>
        <taxon>Thelazia</taxon>
    </lineage>
</organism>
<proteinExistence type="predicted"/>
<evidence type="ECO:0000259" key="8">
    <source>
        <dbReference type="PROSITE" id="PS50157"/>
    </source>
</evidence>
<evidence type="ECO:0000256" key="7">
    <source>
        <dbReference type="PROSITE-ProRule" id="PRU00042"/>
    </source>
</evidence>
<sequence>MSHIGPHLLSVPINDRLSTVCIEFAGKFLAGIVNFERKANVVIRRINVLMEDERVEDNDSEFTNEIQSASVTTENVDADICSAEEIIELFVIHDILKVEETELVEESTLGQVIIGNDGEYYVLLTVNAPDIDFERIENVQILKNDDGTETLLLEIDEISESSHSCGQEGKRGSSTYTVYYLIIFNVYLQEDQYQSEITEVEKNGRIMQQLFGNCSSYDASQVGRYRRNRVYGTYSCPECDQTFINTARLERHLAVHQVCGSFQCPLCHKVYKYEYNLFYHWRRTCHDLNELVPAERRRLMDVNILRKMVLKQAQKKAEETPPPVMKIGINPNLLFKSDSFNLFDMQAPIGSQSSVYSGVPCKYCGVKIPSFVMQWHVAVHRGIIAVDTRSGSGEHFCSLCGLLFRQHYSLIKHWRSGCNEIQARLPDTRDISMDDETLKDMVSDIMRELSEEYLQRFSGVSLEDEEVVSLSQDIFIPADKEKKSSGIGSDQDINLFPSHEILTSGDSGEIDIVATEELHSSWNYLDQVSGDSINSNEANPVRTKWSSSHGMVQCSICSRTFVNISRLEKHIAGFHTTSGSHPCILCGNRFKYDYNLLSHYRRACPYTKLYIDAEKREQMDAPTLRRAVRILAQKNLHLTSSQKRMIADRCGLADSSLIAAPYFRIRPPLELMVMRPDLPNGKSCPLCGVIFYGESAVERHMKAVHPSEVSRYVLSEKKKILQAAPSIKDHSSEGDSKLENLSKEKDEIDSADFPPTLAPEVPVQESVTASKPAIRRVCRVDEDVDGNQIFFDENDEVIELEEDEEVQIEFDDMDSIQHLIETGQLAIENEEESLVLTRDVSCSYFIKLSPHSNYSVFLLFGYKLNCIAFTMLIKVVVKHFLEIRLKIYKQDPKYCYNANYGASSSTCLFTENVHLMDNEKFVTHIKNRQTRKHKYDESSLHYG</sequence>
<dbReference type="OMA" id="PPVMKIG"/>
<feature type="domain" description="C2H2-type" evidence="8">
    <location>
        <begin position="552"/>
        <end position="580"/>
    </location>
</feature>
<dbReference type="SUPFAM" id="SSF57667">
    <property type="entry name" value="beta-beta-alpha zinc fingers"/>
    <property type="match status" value="2"/>
</dbReference>
<dbReference type="Gene3D" id="3.30.160.60">
    <property type="entry name" value="Classic Zinc Finger"/>
    <property type="match status" value="2"/>
</dbReference>
<dbReference type="STRING" id="103827.A0A0N5CW56"/>
<dbReference type="OrthoDB" id="8922241at2759"/>